<evidence type="ECO:0000256" key="3">
    <source>
        <dbReference type="ARBA" id="ARBA00008037"/>
    </source>
</evidence>
<evidence type="ECO:0000256" key="7">
    <source>
        <dbReference type="ARBA" id="ARBA00022833"/>
    </source>
</evidence>
<protein>
    <recommendedName>
        <fullName evidence="4">[histone H3]-dimethyl-L-lysine(36) demethylase</fullName>
        <ecNumber evidence="4">1.14.11.27</ecNumber>
    </recommendedName>
</protein>
<dbReference type="EC" id="1.14.11.27" evidence="4"/>
<reference evidence="20 21" key="1">
    <citation type="submission" date="2014-04" db="EMBL/GenBank/DDBJ databases">
        <title>Genome evolution of avian class.</title>
        <authorList>
            <person name="Zhang G."/>
            <person name="Li C."/>
        </authorList>
    </citation>
    <scope>NUCLEOTIDE SEQUENCE [LARGE SCALE GENOMIC DNA]</scope>
    <source>
        <strain evidence="20">BGI_N306</strain>
    </source>
</reference>
<feature type="compositionally biased region" description="Acidic residues" evidence="17">
    <location>
        <begin position="358"/>
        <end position="370"/>
    </location>
</feature>
<evidence type="ECO:0000256" key="15">
    <source>
        <dbReference type="ARBA" id="ARBA00047915"/>
    </source>
</evidence>
<comment type="similarity">
    <text evidence="3">Belongs to the JHDM1 histone demethylase family.</text>
</comment>
<dbReference type="FunFam" id="2.60.120.650:FF:000005">
    <property type="entry name" value="lysine-specific demethylase 2A isoform X1"/>
    <property type="match status" value="1"/>
</dbReference>
<dbReference type="Proteomes" id="UP000053605">
    <property type="component" value="Unassembled WGS sequence"/>
</dbReference>
<keyword evidence="20" id="KW-0808">Transferase</keyword>
<dbReference type="Gene3D" id="3.30.40.10">
    <property type="entry name" value="Zinc/RING finger domain, C3HC4 (zinc finger)"/>
    <property type="match status" value="1"/>
</dbReference>
<feature type="region of interest" description="Disordered" evidence="17">
    <location>
        <begin position="408"/>
        <end position="443"/>
    </location>
</feature>
<keyword evidence="9" id="KW-0223">Dioxygenase</keyword>
<evidence type="ECO:0000256" key="13">
    <source>
        <dbReference type="ARBA" id="ARBA00023163"/>
    </source>
</evidence>
<dbReference type="AlphaFoldDB" id="A0A091WF29"/>
<keyword evidence="7" id="KW-0862">Zinc</keyword>
<dbReference type="InterPro" id="IPR050690">
    <property type="entry name" value="JHDM1_Histone_Demethylase"/>
</dbReference>
<comment type="cofactor">
    <cofactor evidence="1">
        <name>Fe(2+)</name>
        <dbReference type="ChEBI" id="CHEBI:29033"/>
    </cofactor>
</comment>
<dbReference type="Gene3D" id="2.60.120.650">
    <property type="entry name" value="Cupin"/>
    <property type="match status" value="1"/>
</dbReference>
<dbReference type="SUPFAM" id="SSF51197">
    <property type="entry name" value="Clavaminate synthase-like"/>
    <property type="match status" value="1"/>
</dbReference>
<feature type="domain" description="JmjC" evidence="19">
    <location>
        <begin position="134"/>
        <end position="302"/>
    </location>
</feature>
<dbReference type="PROSITE" id="PS51058">
    <property type="entry name" value="ZF_CXXC"/>
    <property type="match status" value="1"/>
</dbReference>
<evidence type="ECO:0000256" key="4">
    <source>
        <dbReference type="ARBA" id="ARBA00013246"/>
    </source>
</evidence>
<keyword evidence="6 16" id="KW-0863">Zinc-finger</keyword>
<dbReference type="SMART" id="SM00558">
    <property type="entry name" value="JmjC"/>
    <property type="match status" value="1"/>
</dbReference>
<dbReference type="CDD" id="cd15643">
    <property type="entry name" value="PHD_KDM2A"/>
    <property type="match status" value="1"/>
</dbReference>
<evidence type="ECO:0000256" key="2">
    <source>
        <dbReference type="ARBA" id="ARBA00004123"/>
    </source>
</evidence>
<comment type="subcellular location">
    <subcellularLocation>
        <location evidence="2">Nucleus</location>
    </subcellularLocation>
</comment>
<dbReference type="EMBL" id="KK733848">
    <property type="protein sequence ID" value="KFR00231.1"/>
    <property type="molecule type" value="Genomic_DNA"/>
</dbReference>
<dbReference type="Pfam" id="PF16866">
    <property type="entry name" value="PHD_4"/>
    <property type="match status" value="1"/>
</dbReference>
<name>A0A091WF29_OPIHO</name>
<evidence type="ECO:0000313" key="20">
    <source>
        <dbReference type="EMBL" id="KFR00231.1"/>
    </source>
</evidence>
<dbReference type="GO" id="GO:0008270">
    <property type="term" value="F:zinc ion binding"/>
    <property type="evidence" value="ECO:0007669"/>
    <property type="project" value="UniProtKB-KW"/>
</dbReference>
<comment type="catalytic activity">
    <reaction evidence="15">
        <text>N(6),N(6)-dimethyl-L-lysyl(36)-[histone H3] + 2 2-oxoglutarate + 2 O2 = L-lysyl(36)-[histone H3] + 2 formaldehyde + 2 succinate + 2 CO2</text>
        <dbReference type="Rhea" id="RHEA:42032"/>
        <dbReference type="Rhea" id="RHEA-COMP:9785"/>
        <dbReference type="Rhea" id="RHEA-COMP:9787"/>
        <dbReference type="ChEBI" id="CHEBI:15379"/>
        <dbReference type="ChEBI" id="CHEBI:16526"/>
        <dbReference type="ChEBI" id="CHEBI:16810"/>
        <dbReference type="ChEBI" id="CHEBI:16842"/>
        <dbReference type="ChEBI" id="CHEBI:29969"/>
        <dbReference type="ChEBI" id="CHEBI:30031"/>
        <dbReference type="ChEBI" id="CHEBI:61976"/>
        <dbReference type="EC" id="1.14.11.27"/>
    </reaction>
</comment>
<dbReference type="InterPro" id="IPR013083">
    <property type="entry name" value="Znf_RING/FYVE/PHD"/>
</dbReference>
<dbReference type="Pfam" id="PF17811">
    <property type="entry name" value="JHD"/>
    <property type="match status" value="1"/>
</dbReference>
<dbReference type="Gene3D" id="3.80.10.10">
    <property type="entry name" value="Ribonuclease Inhibitor"/>
    <property type="match status" value="1"/>
</dbReference>
<dbReference type="PANTHER" id="PTHR23123">
    <property type="entry name" value="PHD/F-BOX CONTAINING PROTEIN"/>
    <property type="match status" value="1"/>
</dbReference>
<evidence type="ECO:0000256" key="9">
    <source>
        <dbReference type="ARBA" id="ARBA00022964"/>
    </source>
</evidence>
<dbReference type="InterPro" id="IPR032675">
    <property type="entry name" value="LRR_dom_sf"/>
</dbReference>
<feature type="non-terminal residue" evidence="20">
    <location>
        <position position="1059"/>
    </location>
</feature>
<dbReference type="GO" id="GO:0003677">
    <property type="term" value="F:DNA binding"/>
    <property type="evidence" value="ECO:0007669"/>
    <property type="project" value="InterPro"/>
</dbReference>
<dbReference type="InterPro" id="IPR003347">
    <property type="entry name" value="JmjC_dom"/>
</dbReference>
<dbReference type="SUPFAM" id="SSF52047">
    <property type="entry name" value="RNI-like"/>
    <property type="match status" value="1"/>
</dbReference>
<keyword evidence="12" id="KW-0805">Transcription regulation</keyword>
<feature type="domain" description="CXXC-type" evidence="18">
    <location>
        <begin position="562"/>
        <end position="608"/>
    </location>
</feature>
<dbReference type="GO" id="GO:0140680">
    <property type="term" value="F:histone H3K36me/H3K36me2 demethylase activity"/>
    <property type="evidence" value="ECO:0007669"/>
    <property type="project" value="UniProtKB-EC"/>
</dbReference>
<keyword evidence="11" id="KW-0408">Iron</keyword>
<dbReference type="PROSITE" id="PS51184">
    <property type="entry name" value="JMJC"/>
    <property type="match status" value="1"/>
</dbReference>
<evidence type="ECO:0000256" key="14">
    <source>
        <dbReference type="ARBA" id="ARBA00023242"/>
    </source>
</evidence>
<evidence type="ECO:0000256" key="8">
    <source>
        <dbReference type="ARBA" id="ARBA00022853"/>
    </source>
</evidence>
<dbReference type="InterPro" id="IPR002857">
    <property type="entry name" value="Znf_CXXC"/>
</dbReference>
<keyword evidence="13" id="KW-0804">Transcription</keyword>
<dbReference type="GO" id="GO:0005634">
    <property type="term" value="C:nucleus"/>
    <property type="evidence" value="ECO:0007669"/>
    <property type="project" value="UniProtKB-SubCell"/>
</dbReference>
<evidence type="ECO:0000259" key="19">
    <source>
        <dbReference type="PROSITE" id="PS51184"/>
    </source>
</evidence>
<evidence type="ECO:0000256" key="12">
    <source>
        <dbReference type="ARBA" id="ARBA00023015"/>
    </source>
</evidence>
<dbReference type="GO" id="GO:0008168">
    <property type="term" value="F:methyltransferase activity"/>
    <property type="evidence" value="ECO:0007669"/>
    <property type="project" value="UniProtKB-KW"/>
</dbReference>
<dbReference type="InterPro" id="IPR019787">
    <property type="entry name" value="Znf_PHD-finger"/>
</dbReference>
<feature type="region of interest" description="Disordered" evidence="17">
    <location>
        <begin position="523"/>
        <end position="556"/>
    </location>
</feature>
<organism evidence="20 21">
    <name type="scientific">Opisthocomus hoazin</name>
    <name type="common">Hoatzin</name>
    <name type="synonym">Phasianus hoazin</name>
    <dbReference type="NCBI Taxonomy" id="30419"/>
    <lineage>
        <taxon>Eukaryota</taxon>
        <taxon>Metazoa</taxon>
        <taxon>Chordata</taxon>
        <taxon>Craniata</taxon>
        <taxon>Vertebrata</taxon>
        <taxon>Euteleostomi</taxon>
        <taxon>Archelosauria</taxon>
        <taxon>Archosauria</taxon>
        <taxon>Dinosauria</taxon>
        <taxon>Saurischia</taxon>
        <taxon>Theropoda</taxon>
        <taxon>Coelurosauria</taxon>
        <taxon>Aves</taxon>
        <taxon>Neognathae</taxon>
        <taxon>Neoaves</taxon>
        <taxon>Opisthocomiformes</taxon>
        <taxon>Opisthocomidae</taxon>
        <taxon>Opisthocomus</taxon>
    </lineage>
</organism>
<evidence type="ECO:0000256" key="17">
    <source>
        <dbReference type="SAM" id="MobiDB-lite"/>
    </source>
</evidence>
<feature type="compositionally biased region" description="Low complexity" evidence="17">
    <location>
        <begin position="347"/>
        <end position="356"/>
    </location>
</feature>
<evidence type="ECO:0000313" key="21">
    <source>
        <dbReference type="Proteomes" id="UP000053605"/>
    </source>
</evidence>
<dbReference type="InterPro" id="IPR041070">
    <property type="entry name" value="JHD"/>
</dbReference>
<evidence type="ECO:0000256" key="1">
    <source>
        <dbReference type="ARBA" id="ARBA00001954"/>
    </source>
</evidence>
<accession>A0A091WF29</accession>
<dbReference type="Gene3D" id="1.20.58.1360">
    <property type="match status" value="1"/>
</dbReference>
<evidence type="ECO:0000256" key="11">
    <source>
        <dbReference type="ARBA" id="ARBA00023004"/>
    </source>
</evidence>
<dbReference type="GO" id="GO:0032259">
    <property type="term" value="P:methylation"/>
    <property type="evidence" value="ECO:0007669"/>
    <property type="project" value="UniProtKB-KW"/>
</dbReference>
<feature type="compositionally biased region" description="Low complexity" evidence="17">
    <location>
        <begin position="417"/>
        <end position="427"/>
    </location>
</feature>
<keyword evidence="8" id="KW-0156">Chromatin regulator</keyword>
<keyword evidence="21" id="KW-1185">Reference proteome</keyword>
<gene>
    <name evidence="20" type="ORF">N306_02374</name>
</gene>
<evidence type="ECO:0000259" key="18">
    <source>
        <dbReference type="PROSITE" id="PS51058"/>
    </source>
</evidence>
<dbReference type="STRING" id="30419.A0A091WF29"/>
<keyword evidence="14" id="KW-0539">Nucleus</keyword>
<keyword evidence="5" id="KW-0479">Metal-binding</keyword>
<feature type="non-terminal residue" evidence="20">
    <location>
        <position position="1"/>
    </location>
</feature>
<proteinExistence type="inferred from homology"/>
<evidence type="ECO:0000256" key="16">
    <source>
        <dbReference type="PROSITE-ProRule" id="PRU00509"/>
    </source>
</evidence>
<feature type="region of interest" description="Disordered" evidence="17">
    <location>
        <begin position="347"/>
        <end position="386"/>
    </location>
</feature>
<sequence>RGTMRRRYEDDGISDDEIEGKRTFDLEEKLSTNKFNSTFVVFMEGKDFTVEYIQRGGLRDPLIFRSSDGLGIKMPDPDFSVNDVRLCVGSRRMVDVMDVNTQRDIEMSMAQWARYYETPEAEREKLYNVISLEFSHTKLENLVQRPATVDLIDWVDNMWPRHLKESQTESTNAILEMQYPKVQKYCLMSVKGCYTDFHVDFGGTSVWYHIHRGGKIFWLIPPTPQNLELYENWLLSGKQGDIFLGDRVSECQRIELKQGYTFVIPSGWIHAVYTPMDTLVFGGNFLHSFNIPMQLRIYSIEDRTRVPNKFRYPFYYEMCWYVLERYVYCITSRSHLTKDFQKESLSMDMELSSSDSVNMEEEEEEEEEEDAAGKEPRRPVTRRSILTSPIANGANVDYDELGRSCRSSLPGLKKTPSVDSSDSSRGSQNGQAWDPNGGSPRKSRKVHLTQFELEGLRCLVDKLESLPLHKKCVPTGIEDEDALIADVKVGRREGAASAAVPRGCVRFLAASEVERQTVLDPDLTPVLRQGGPAIPITKPHTMKPTPRPTPVRPTVSPIVSGARRRRVRCRKCKACMQGECGMCHYCRDMKKFGGPGRMKQSCVLRQCLAPRLPHSVTCALCGEVDQNEDSQDFEKKLMECCICNEIVHPGCLQMDGEGLLNDELPNCWDAVVKASQAGDSHPGGTFTFCWVMGMLGVHICWVPASPSTSGRCDGHPLSPRCPVLSCDPESFHCKRRGTIRHGVEGPLNLRGPPLLCRGKENVGCWSWVPPQAPVRGVCAASGLRRSSQRSSERCWGLGVGPGQVFHPPGARMLEIFALMGRAPRRGQAGRELQLRGVTGQQNPAGAVLGVPGWPDTLSDLPTRSGKPGRAALSCSWGCAGAGLLPEAKQPPGQLVSQRGSAFSLLLVLVPRCCDKRLWTKIDLSRCKSITPQALSGIIKRQPVSLDLSWTNISKKQLTWLVNRLPGLKDLILAGCSWSAVCALSTSSCPLLRTLDLRWAVGIKDPQIRDLLTPPTDKPSQDNRSKLRNMIDFRLAGLDITDATLRLIIRHMPLLSRLDL</sequence>
<keyword evidence="10" id="KW-0560">Oxidoreductase</keyword>
<keyword evidence="20" id="KW-0489">Methyltransferase</keyword>
<evidence type="ECO:0000256" key="10">
    <source>
        <dbReference type="ARBA" id="ARBA00023002"/>
    </source>
</evidence>
<evidence type="ECO:0000256" key="6">
    <source>
        <dbReference type="ARBA" id="ARBA00022771"/>
    </source>
</evidence>
<dbReference type="PhylomeDB" id="A0A091WF29"/>
<evidence type="ECO:0000256" key="5">
    <source>
        <dbReference type="ARBA" id="ARBA00022723"/>
    </source>
</evidence>
<dbReference type="Pfam" id="PF02008">
    <property type="entry name" value="zf-CXXC"/>
    <property type="match status" value="1"/>
</dbReference>